<sequence length="37" mass="3922">MDVSPPSGFSVDLREDADLACSRIAAINHSFTSPIDS</sequence>
<name>A0A7S4ZTY9_RHIRH</name>
<accession>A0A7S4ZTY9</accession>
<organism evidence="1">
    <name type="scientific">Rhizobium rhizogenes</name>
    <name type="common">Agrobacterium rhizogenes</name>
    <dbReference type="NCBI Taxonomy" id="359"/>
    <lineage>
        <taxon>Bacteria</taxon>
        <taxon>Pseudomonadati</taxon>
        <taxon>Pseudomonadota</taxon>
        <taxon>Alphaproteobacteria</taxon>
        <taxon>Hyphomicrobiales</taxon>
        <taxon>Rhizobiaceae</taxon>
        <taxon>Rhizobium/Agrobacterium group</taxon>
        <taxon>Rhizobium</taxon>
    </lineage>
</organism>
<reference evidence="1" key="1">
    <citation type="submission" date="2018-12" db="EMBL/GenBank/DDBJ databases">
        <title>Three Rhizobium rhizogenes strains isolated from the same crown gall tumor carry diverse plasmids.</title>
        <authorList>
            <person name="Pulawska J."/>
            <person name="Kuzmanovic N."/>
        </authorList>
    </citation>
    <scope>NUCLEOTIDE SEQUENCE</scope>
    <source>
        <strain evidence="1">C6.5</strain>
        <plasmid evidence="1">pC6.5b</plasmid>
    </source>
</reference>
<gene>
    <name evidence="1" type="ORF">pC6.5b_383</name>
</gene>
<dbReference type="EMBL" id="MK318987">
    <property type="protein sequence ID" value="QCL10277.1"/>
    <property type="molecule type" value="Genomic_DNA"/>
</dbReference>
<geneLocation type="plasmid" evidence="1">
    <name>pC6.5b</name>
</geneLocation>
<proteinExistence type="predicted"/>
<protein>
    <submittedName>
        <fullName evidence="1">Uncharacterized protein</fullName>
    </submittedName>
</protein>
<dbReference type="AlphaFoldDB" id="A0A7S4ZTY9"/>
<evidence type="ECO:0000313" key="1">
    <source>
        <dbReference type="EMBL" id="QCL10277.1"/>
    </source>
</evidence>
<keyword evidence="1" id="KW-0614">Plasmid</keyword>